<evidence type="ECO:0000313" key="1">
    <source>
        <dbReference type="EMBL" id="KAJ6978767.1"/>
    </source>
</evidence>
<name>A0AAD6M704_9ROSI</name>
<dbReference type="AlphaFoldDB" id="A0AAD6M704"/>
<organism evidence="1 2">
    <name type="scientific">Populus alba x Populus x berolinensis</name>
    <dbReference type="NCBI Taxonomy" id="444605"/>
    <lineage>
        <taxon>Eukaryota</taxon>
        <taxon>Viridiplantae</taxon>
        <taxon>Streptophyta</taxon>
        <taxon>Embryophyta</taxon>
        <taxon>Tracheophyta</taxon>
        <taxon>Spermatophyta</taxon>
        <taxon>Magnoliopsida</taxon>
        <taxon>eudicotyledons</taxon>
        <taxon>Gunneridae</taxon>
        <taxon>Pentapetalae</taxon>
        <taxon>rosids</taxon>
        <taxon>fabids</taxon>
        <taxon>Malpighiales</taxon>
        <taxon>Salicaceae</taxon>
        <taxon>Saliceae</taxon>
        <taxon>Populus</taxon>
    </lineage>
</organism>
<dbReference type="Proteomes" id="UP001164929">
    <property type="component" value="Chromosome 11"/>
</dbReference>
<sequence>MLFRMNFRDTCMSVCCAFKKILVRGLHVLGSSNAEKREFNSYPYHRPAFSVGRFADFEANAGNCSVNALTISSISPVDSTTYIFKFCSTRVQLFFFSDSAALSCSASSAFSTTSTAGFSSAMAGERLLLSPRQQGVFGFVDGSKHMYPSTHCFLPIDGISLQLGGTLERALASLQFSYYATSRLFSGSSTWVMNLVTHIYAKNEGLIWMNWPWMVGSVALEDFNLYVFRGSSGHENIPSYALVAQRQTFGNFGRILSRGRFNGADVPTSSNKQRQSICWLQTDHRRLPKLLLR</sequence>
<dbReference type="EMBL" id="JAQIZT010000011">
    <property type="protein sequence ID" value="KAJ6978767.1"/>
    <property type="molecule type" value="Genomic_DNA"/>
</dbReference>
<gene>
    <name evidence="1" type="ORF">NC653_027045</name>
</gene>
<reference evidence="1" key="1">
    <citation type="journal article" date="2023" name="Mol. Ecol. Resour.">
        <title>Chromosome-level genome assembly of a triploid poplar Populus alba 'Berolinensis'.</title>
        <authorList>
            <person name="Chen S."/>
            <person name="Yu Y."/>
            <person name="Wang X."/>
            <person name="Wang S."/>
            <person name="Zhang T."/>
            <person name="Zhou Y."/>
            <person name="He R."/>
            <person name="Meng N."/>
            <person name="Wang Y."/>
            <person name="Liu W."/>
            <person name="Liu Z."/>
            <person name="Liu J."/>
            <person name="Guo Q."/>
            <person name="Huang H."/>
            <person name="Sederoff R.R."/>
            <person name="Wang G."/>
            <person name="Qu G."/>
            <person name="Chen S."/>
        </authorList>
    </citation>
    <scope>NUCLEOTIDE SEQUENCE</scope>
    <source>
        <strain evidence="1">SC-2020</strain>
    </source>
</reference>
<keyword evidence="2" id="KW-1185">Reference proteome</keyword>
<protein>
    <submittedName>
        <fullName evidence="1">Uncharacterized protein</fullName>
    </submittedName>
</protein>
<evidence type="ECO:0000313" key="2">
    <source>
        <dbReference type="Proteomes" id="UP001164929"/>
    </source>
</evidence>
<comment type="caution">
    <text evidence="1">The sequence shown here is derived from an EMBL/GenBank/DDBJ whole genome shotgun (WGS) entry which is preliminary data.</text>
</comment>
<accession>A0AAD6M704</accession>
<proteinExistence type="predicted"/>